<feature type="compositionally biased region" description="Low complexity" evidence="1">
    <location>
        <begin position="159"/>
        <end position="177"/>
    </location>
</feature>
<feature type="region of interest" description="Disordered" evidence="1">
    <location>
        <begin position="51"/>
        <end position="131"/>
    </location>
</feature>
<dbReference type="AlphaFoldDB" id="A0A9N8YI12"/>
<feature type="transmembrane region" description="Helical" evidence="2">
    <location>
        <begin position="179"/>
        <end position="200"/>
    </location>
</feature>
<keyword evidence="2" id="KW-0812">Transmembrane</keyword>
<sequence length="240" mass="25082">MAKKLRLETLHSTFILLFLLIIIINTITSPTKVTASEIFRLNKRALPTIITQPAQATPPNPPPTSSTDAKDTSTQQTTPPTSAPAPQSSNSQPNTSKNPQPTSSNSGNEPSPSSAGQTPAQSPTAPPKASTIVTVSTSGNAIITITSTSYSYDAVPTNSPTSSGSNSASSGGSSDSSGLVTAGIVVGSIVVAAAIGIWIFRKWKLSPSRNFKEKIQPVNFAPNVRDHNSDTVFLRELNEP</sequence>
<name>A0A9N8YI12_9GLOM</name>
<proteinExistence type="predicted"/>
<comment type="caution">
    <text evidence="3">The sequence shown here is derived from an EMBL/GenBank/DDBJ whole genome shotgun (WGS) entry which is preliminary data.</text>
</comment>
<evidence type="ECO:0000313" key="4">
    <source>
        <dbReference type="Proteomes" id="UP000789831"/>
    </source>
</evidence>
<feature type="compositionally biased region" description="Low complexity" evidence="1">
    <location>
        <begin position="72"/>
        <end position="114"/>
    </location>
</feature>
<dbReference type="EMBL" id="CAJVPL010000002">
    <property type="protein sequence ID" value="CAG8433098.1"/>
    <property type="molecule type" value="Genomic_DNA"/>
</dbReference>
<gene>
    <name evidence="3" type="ORF">AGERDE_LOCUS29</name>
</gene>
<accession>A0A9N8YI12</accession>
<dbReference type="Proteomes" id="UP000789831">
    <property type="component" value="Unassembled WGS sequence"/>
</dbReference>
<keyword evidence="2" id="KW-1133">Transmembrane helix</keyword>
<evidence type="ECO:0000256" key="1">
    <source>
        <dbReference type="SAM" id="MobiDB-lite"/>
    </source>
</evidence>
<keyword evidence="2" id="KW-0472">Membrane</keyword>
<keyword evidence="4" id="KW-1185">Reference proteome</keyword>
<protein>
    <submittedName>
        <fullName evidence="3">7769_t:CDS:1</fullName>
    </submittedName>
</protein>
<dbReference type="OrthoDB" id="3261505at2759"/>
<feature type="region of interest" description="Disordered" evidence="1">
    <location>
        <begin position="151"/>
        <end position="177"/>
    </location>
</feature>
<reference evidence="3" key="1">
    <citation type="submission" date="2021-06" db="EMBL/GenBank/DDBJ databases">
        <authorList>
            <person name="Kallberg Y."/>
            <person name="Tangrot J."/>
            <person name="Rosling A."/>
        </authorList>
    </citation>
    <scope>NUCLEOTIDE SEQUENCE</scope>
    <source>
        <strain evidence="3">MT106</strain>
    </source>
</reference>
<organism evidence="3 4">
    <name type="scientific">Ambispora gerdemannii</name>
    <dbReference type="NCBI Taxonomy" id="144530"/>
    <lineage>
        <taxon>Eukaryota</taxon>
        <taxon>Fungi</taxon>
        <taxon>Fungi incertae sedis</taxon>
        <taxon>Mucoromycota</taxon>
        <taxon>Glomeromycotina</taxon>
        <taxon>Glomeromycetes</taxon>
        <taxon>Archaeosporales</taxon>
        <taxon>Ambisporaceae</taxon>
        <taxon>Ambispora</taxon>
    </lineage>
</organism>
<evidence type="ECO:0000256" key="2">
    <source>
        <dbReference type="SAM" id="Phobius"/>
    </source>
</evidence>
<evidence type="ECO:0000313" key="3">
    <source>
        <dbReference type="EMBL" id="CAG8433098.1"/>
    </source>
</evidence>